<dbReference type="RefSeq" id="WP_093192680.1">
    <property type="nucleotide sequence ID" value="NZ_FNEV01000002.1"/>
</dbReference>
<reference evidence="2" key="1">
    <citation type="submission" date="2016-10" db="EMBL/GenBank/DDBJ databases">
        <authorList>
            <person name="Varghese N."/>
            <person name="Submissions S."/>
        </authorList>
    </citation>
    <scope>NUCLEOTIDE SEQUENCE [LARGE SCALE GENOMIC DNA]</scope>
    <source>
        <strain evidence="2">DSM 4771</strain>
    </source>
</reference>
<dbReference type="Proteomes" id="UP000199225">
    <property type="component" value="Unassembled WGS sequence"/>
</dbReference>
<keyword evidence="2" id="KW-1185">Reference proteome</keyword>
<proteinExistence type="predicted"/>
<evidence type="ECO:0000313" key="1">
    <source>
        <dbReference type="EMBL" id="SDJ15957.1"/>
    </source>
</evidence>
<dbReference type="OrthoDB" id="2870044at2"/>
<accession>A0A1G8RG15</accession>
<name>A0A1G8RG15_9BACI</name>
<dbReference type="AlphaFoldDB" id="A0A1G8RG15"/>
<dbReference type="EMBL" id="FNEV01000002">
    <property type="protein sequence ID" value="SDJ15957.1"/>
    <property type="molecule type" value="Genomic_DNA"/>
</dbReference>
<protein>
    <submittedName>
        <fullName evidence="1">Uncharacterized protein</fullName>
    </submittedName>
</protein>
<sequence>MKKILIFVVIFLLIQAGYLLVSNFLNDGPKRYDSVQEAIEKEIDNDINEVIHTEQRDGVNVVMYTIDPEVDNLPEADFEALAIAFLKGNDENGWKNLGSGGWTHYDNENMRVYVEPLRIHEHHFHVVFGEINNPAIAVIETKADDEKSFEKAGIITHRGERYYFQPKLEPIVRGLAENGDIVDRQGG</sequence>
<organism evidence="1 2">
    <name type="scientific">Salimicrobium halophilum</name>
    <dbReference type="NCBI Taxonomy" id="86666"/>
    <lineage>
        <taxon>Bacteria</taxon>
        <taxon>Bacillati</taxon>
        <taxon>Bacillota</taxon>
        <taxon>Bacilli</taxon>
        <taxon>Bacillales</taxon>
        <taxon>Bacillaceae</taxon>
        <taxon>Salimicrobium</taxon>
    </lineage>
</organism>
<dbReference type="STRING" id="86666.SAMN04490247_1013"/>
<gene>
    <name evidence="1" type="ORF">SAMN04490247_1013</name>
</gene>
<evidence type="ECO:0000313" key="2">
    <source>
        <dbReference type="Proteomes" id="UP000199225"/>
    </source>
</evidence>